<dbReference type="Gene3D" id="3.60.21.70">
    <property type="entry name" value="PhoD-like phosphatase"/>
    <property type="match status" value="1"/>
</dbReference>
<feature type="region of interest" description="Disordered" evidence="1">
    <location>
        <begin position="546"/>
        <end position="587"/>
    </location>
</feature>
<dbReference type="PANTHER" id="PTHR43606:SF2">
    <property type="entry name" value="ALKALINE PHOSPHATASE FAMILY PROTEIN (AFU_ORTHOLOGUE AFUA_5G03860)"/>
    <property type="match status" value="1"/>
</dbReference>
<evidence type="ECO:0000259" key="2">
    <source>
        <dbReference type="Pfam" id="PF09423"/>
    </source>
</evidence>
<dbReference type="Pfam" id="PF09423">
    <property type="entry name" value="PhoD"/>
    <property type="match status" value="1"/>
</dbReference>
<evidence type="ECO:0000259" key="3">
    <source>
        <dbReference type="Pfam" id="PF16655"/>
    </source>
</evidence>
<dbReference type="SUPFAM" id="SSF56300">
    <property type="entry name" value="Metallo-dependent phosphatases"/>
    <property type="match status" value="1"/>
</dbReference>
<dbReference type="Gene3D" id="2.60.40.380">
    <property type="entry name" value="Purple acid phosphatase-like, N-terminal"/>
    <property type="match status" value="1"/>
</dbReference>
<protein>
    <submittedName>
        <fullName evidence="4">Alkaline phosphatase D</fullName>
    </submittedName>
</protein>
<accession>A0A1G8KUQ9</accession>
<dbReference type="InterPro" id="IPR032093">
    <property type="entry name" value="PhoD_N"/>
</dbReference>
<dbReference type="STRING" id="930129.SAMN05216352_10819"/>
<sequence>MSKENSIEELIQRLNEKTLREGVDRRGFIQGAGKIASISLAMVIAQSMGGVNVQAETEANVKFEDYPFSLGVASGDPLADSIVLWTRVAPDPLNGGGAPDRNVPVQWELAKDENFRNVVKRGTETASPALAHSVHVEVEGLSADTVYFYRFKTGNEYSPVGKTKTLPESRSHVSSLTFAFASCQQYEHGYYTAYKHMAKEDLDLVFHLGDYIYEYGPNEYVSGTGNVRSHSGPEIMTLEDYRNRHAQYRSDQDLQSAHAAFPWVVTWDDHEVENNYADSIPENDQSVEEFVKRRIAAYQAYYEHMPLRKSSMPEESDMQLYRSFSYGDLADFFVLDTRQYRSDQANGDTSSPQSSESLDPSRTLLGDKQEEWLLNHLDNAASNWNVLAQQIFFAKRNYGPSSDEPLFSMDSWDGYTPARNRLTDFVNNKDINNFIVLTGDVHANWASNLIEDFDDPDSSIFGAEFVGTSITSGGNGADKRADTDRILEQNEHIKFFNDYRGYVRCHVTSDQWRTDYRVLPFVSNKGADISTRASFVYEKNQEGLKEIDTAAVPQGKSVSDEVEEDRHRAHRRAHEKQKQKKKEKKPN</sequence>
<feature type="domain" description="PhoD-like phosphatase metallophosphatase" evidence="2">
    <location>
        <begin position="178"/>
        <end position="516"/>
    </location>
</feature>
<dbReference type="InterPro" id="IPR018946">
    <property type="entry name" value="PhoD-like_MPP"/>
</dbReference>
<dbReference type="InterPro" id="IPR029052">
    <property type="entry name" value="Metallo-depent_PP-like"/>
</dbReference>
<feature type="region of interest" description="Disordered" evidence="1">
    <location>
        <begin position="343"/>
        <end position="362"/>
    </location>
</feature>
<dbReference type="RefSeq" id="WP_091585829.1">
    <property type="nucleotide sequence ID" value="NZ_FNDU01000008.1"/>
</dbReference>
<organism evidence="4 5">
    <name type="scientific">Alteribacillus bidgolensis</name>
    <dbReference type="NCBI Taxonomy" id="930129"/>
    <lineage>
        <taxon>Bacteria</taxon>
        <taxon>Bacillati</taxon>
        <taxon>Bacillota</taxon>
        <taxon>Bacilli</taxon>
        <taxon>Bacillales</taxon>
        <taxon>Bacillaceae</taxon>
        <taxon>Alteribacillus</taxon>
    </lineage>
</organism>
<dbReference type="PANTHER" id="PTHR43606">
    <property type="entry name" value="PHOSPHATASE, PUTATIVE (AFU_ORTHOLOGUE AFUA_6G08710)-RELATED"/>
    <property type="match status" value="1"/>
</dbReference>
<dbReference type="CDD" id="cd07389">
    <property type="entry name" value="MPP_PhoD"/>
    <property type="match status" value="1"/>
</dbReference>
<dbReference type="AlphaFoldDB" id="A0A1G8KUQ9"/>
<dbReference type="OrthoDB" id="9763616at2"/>
<dbReference type="EMBL" id="FNDU01000008">
    <property type="protein sequence ID" value="SDI47133.1"/>
    <property type="molecule type" value="Genomic_DNA"/>
</dbReference>
<dbReference type="InterPro" id="IPR038607">
    <property type="entry name" value="PhoD-like_sf"/>
</dbReference>
<name>A0A1G8KUQ9_9BACI</name>
<evidence type="ECO:0000256" key="1">
    <source>
        <dbReference type="SAM" id="MobiDB-lite"/>
    </source>
</evidence>
<feature type="compositionally biased region" description="Low complexity" evidence="1">
    <location>
        <begin position="350"/>
        <end position="361"/>
    </location>
</feature>
<evidence type="ECO:0000313" key="5">
    <source>
        <dbReference type="Proteomes" id="UP000199017"/>
    </source>
</evidence>
<dbReference type="Pfam" id="PF16655">
    <property type="entry name" value="PhoD_N"/>
    <property type="match status" value="1"/>
</dbReference>
<dbReference type="InterPro" id="IPR052900">
    <property type="entry name" value="Phospholipid_Metab_Enz"/>
</dbReference>
<gene>
    <name evidence="4" type="ORF">SAMN05216352_10819</name>
</gene>
<evidence type="ECO:0000313" key="4">
    <source>
        <dbReference type="EMBL" id="SDI47133.1"/>
    </source>
</evidence>
<proteinExistence type="predicted"/>
<dbReference type="Proteomes" id="UP000199017">
    <property type="component" value="Unassembled WGS sequence"/>
</dbReference>
<feature type="domain" description="Phospholipase D N-terminal" evidence="3">
    <location>
        <begin position="70"/>
        <end position="165"/>
    </location>
</feature>
<keyword evidence="5" id="KW-1185">Reference proteome</keyword>
<feature type="compositionally biased region" description="Basic residues" evidence="1">
    <location>
        <begin position="568"/>
        <end position="587"/>
    </location>
</feature>
<reference evidence="4 5" key="1">
    <citation type="submission" date="2016-10" db="EMBL/GenBank/DDBJ databases">
        <authorList>
            <person name="de Groot N.N."/>
        </authorList>
    </citation>
    <scope>NUCLEOTIDE SEQUENCE [LARGE SCALE GENOMIC DNA]</scope>
    <source>
        <strain evidence="5">P4B,CCM 7963,CECT 7998,DSM 25260,IBRC-M 10614,KCTC 13821</strain>
    </source>
</reference>